<name>A0A934T189_9BURK</name>
<dbReference type="Pfam" id="PF13276">
    <property type="entry name" value="HTH_21"/>
    <property type="match status" value="1"/>
</dbReference>
<dbReference type="PANTHER" id="PTHR46889:SF4">
    <property type="entry name" value="TRANSPOSASE INSO FOR INSERTION SEQUENCE ELEMENT IS911B-RELATED"/>
    <property type="match status" value="1"/>
</dbReference>
<evidence type="ECO:0000259" key="2">
    <source>
        <dbReference type="PROSITE" id="PS50994"/>
    </source>
</evidence>
<sequence>MDMPMPSGRNQEVEVITGVQRRRRWTPEQKLEWVRRTMEPGMSVSLVAREAGITASQLFQWRKAYTEGSLVAVGANEPVVPASELQEAMRRIKQLEAALGRKTLENEILKEAVDFAKSKKLDCALAAVAQGRPMRTVCSTLGVARSHLVAIHSRPADWTDRRTARNHRDDGPVLEDIRQVVHEQATYGYRRVWAVLRYQWGCRINHKTVYRVMRDHGLLLYRHGQRPVSTRKHDGKVAVDVSNQRWCSDGFEVACDNGERVRIAFALDCCDREVMSWVATTRGIDAGLVGDLMMQAVESRFGANQTAPAEIEWLSDNGSCYTAAETRSFARSLGLKPVTTPVHSPQSNGMAESFVKTIKRDYARLALRPDARTVIRQLHSWFEHYNTQHPHSALKYLPPRTFREKQALNN</sequence>
<comment type="caution">
    <text evidence="3">The sequence shown here is derived from an EMBL/GenBank/DDBJ whole genome shotgun (WGS) entry which is preliminary data.</text>
</comment>
<dbReference type="GO" id="GO:0003677">
    <property type="term" value="F:DNA binding"/>
    <property type="evidence" value="ECO:0007669"/>
    <property type="project" value="InterPro"/>
</dbReference>
<feature type="coiled-coil region" evidence="1">
    <location>
        <begin position="85"/>
        <end position="112"/>
    </location>
</feature>
<dbReference type="SUPFAM" id="SSF53098">
    <property type="entry name" value="Ribonuclease H-like"/>
    <property type="match status" value="1"/>
</dbReference>
<dbReference type="InterPro" id="IPR001584">
    <property type="entry name" value="Integrase_cat-core"/>
</dbReference>
<dbReference type="GO" id="GO:0006313">
    <property type="term" value="P:DNA transposition"/>
    <property type="evidence" value="ECO:0007669"/>
    <property type="project" value="InterPro"/>
</dbReference>
<dbReference type="Pfam" id="PF01527">
    <property type="entry name" value="HTH_Tnp_1"/>
    <property type="match status" value="1"/>
</dbReference>
<organism evidence="3 4">
    <name type="scientific">Noviherbaspirillum pedocola</name>
    <dbReference type="NCBI Taxonomy" id="2801341"/>
    <lineage>
        <taxon>Bacteria</taxon>
        <taxon>Pseudomonadati</taxon>
        <taxon>Pseudomonadota</taxon>
        <taxon>Betaproteobacteria</taxon>
        <taxon>Burkholderiales</taxon>
        <taxon>Oxalobacteraceae</taxon>
        <taxon>Noviherbaspirillum</taxon>
    </lineage>
</organism>
<dbReference type="NCBIfam" id="NF033516">
    <property type="entry name" value="transpos_IS3"/>
    <property type="match status" value="1"/>
</dbReference>
<dbReference type="InterPro" id="IPR002514">
    <property type="entry name" value="Transposase_8"/>
</dbReference>
<dbReference type="RefSeq" id="WP_200594575.1">
    <property type="nucleotide sequence ID" value="NZ_JAEPBG010000009.1"/>
</dbReference>
<dbReference type="Gene3D" id="3.30.420.10">
    <property type="entry name" value="Ribonuclease H-like superfamily/Ribonuclease H"/>
    <property type="match status" value="1"/>
</dbReference>
<feature type="domain" description="Integrase catalytic" evidence="2">
    <location>
        <begin position="223"/>
        <end position="406"/>
    </location>
</feature>
<dbReference type="Proteomes" id="UP000622890">
    <property type="component" value="Unassembled WGS sequence"/>
</dbReference>
<dbReference type="InterPro" id="IPR009057">
    <property type="entry name" value="Homeodomain-like_sf"/>
</dbReference>
<dbReference type="PROSITE" id="PS50994">
    <property type="entry name" value="INTEGRASE"/>
    <property type="match status" value="1"/>
</dbReference>
<dbReference type="InterPro" id="IPR048020">
    <property type="entry name" value="Transpos_IS3"/>
</dbReference>
<dbReference type="InterPro" id="IPR036397">
    <property type="entry name" value="RNaseH_sf"/>
</dbReference>
<evidence type="ECO:0000313" key="4">
    <source>
        <dbReference type="Proteomes" id="UP000622890"/>
    </source>
</evidence>
<reference evidence="3" key="1">
    <citation type="submission" date="2021-01" db="EMBL/GenBank/DDBJ databases">
        <title>Genome sequence of strain Noviherbaspirillum sp. DKR-6.</title>
        <authorList>
            <person name="Chaudhary D.K."/>
        </authorList>
    </citation>
    <scope>NUCLEOTIDE SEQUENCE</scope>
    <source>
        <strain evidence="3">DKR-6</strain>
    </source>
</reference>
<dbReference type="AlphaFoldDB" id="A0A934T189"/>
<proteinExistence type="predicted"/>
<dbReference type="InterPro" id="IPR012337">
    <property type="entry name" value="RNaseH-like_sf"/>
</dbReference>
<dbReference type="SUPFAM" id="SSF46689">
    <property type="entry name" value="Homeodomain-like"/>
    <property type="match status" value="2"/>
</dbReference>
<keyword evidence="4" id="KW-1185">Reference proteome</keyword>
<dbReference type="Pfam" id="PF13683">
    <property type="entry name" value="rve_3"/>
    <property type="match status" value="1"/>
</dbReference>
<dbReference type="GO" id="GO:0015074">
    <property type="term" value="P:DNA integration"/>
    <property type="evidence" value="ECO:0007669"/>
    <property type="project" value="InterPro"/>
</dbReference>
<evidence type="ECO:0000256" key="1">
    <source>
        <dbReference type="SAM" id="Coils"/>
    </source>
</evidence>
<evidence type="ECO:0000313" key="3">
    <source>
        <dbReference type="EMBL" id="MBK4736784.1"/>
    </source>
</evidence>
<dbReference type="InterPro" id="IPR050900">
    <property type="entry name" value="Transposase_IS3/IS150/IS904"/>
</dbReference>
<dbReference type="PANTHER" id="PTHR46889">
    <property type="entry name" value="TRANSPOSASE INSF FOR INSERTION SEQUENCE IS3B-RELATED"/>
    <property type="match status" value="1"/>
</dbReference>
<dbReference type="InterPro" id="IPR025948">
    <property type="entry name" value="HTH-like_dom"/>
</dbReference>
<accession>A0A934T189</accession>
<gene>
    <name evidence="3" type="ORF">JJB74_19335</name>
</gene>
<keyword evidence="1" id="KW-0175">Coiled coil</keyword>
<dbReference type="EMBL" id="JAEPBG010000009">
    <property type="protein sequence ID" value="MBK4736784.1"/>
    <property type="molecule type" value="Genomic_DNA"/>
</dbReference>
<dbReference type="GO" id="GO:0004803">
    <property type="term" value="F:transposase activity"/>
    <property type="evidence" value="ECO:0007669"/>
    <property type="project" value="InterPro"/>
</dbReference>
<protein>
    <submittedName>
        <fullName evidence="3">IS3 family transposase</fullName>
    </submittedName>
</protein>